<accession>A0A7H0VDP6</accession>
<name>A0A7H0VDP6_9FLAO</name>
<sequence length="215" mass="25337">MRIIKLILFLITGLLMTYLIVAGSISELFLEGYRMPLNGQRAEMGLQQMAGNWHLDSTELIGYGNYSISELEDIAPWRLWLEDEKFLCEYWSPKAQTNPSYYKRICYVQSRWFWKNRVLFEFDHYKRDLKGSKSAELAIKFDFSRNKIAAYLDSLDHQKEMVSLNEGAEKKGYWYCGTGLDDNNKLHSDYSIIDIERAHSILKDWKELSTWKEGE</sequence>
<keyword evidence="2" id="KW-1185">Reference proteome</keyword>
<reference evidence="1 2" key="1">
    <citation type="submission" date="2020-08" db="EMBL/GenBank/DDBJ databases">
        <title>Croceimicrobium hydrocarbonivorans gen. nov., sp. nov., a novel marine bacterium isolated from a bacterial consortium that degrades polyethylene terephthalate.</title>
        <authorList>
            <person name="Liu R."/>
        </authorList>
    </citation>
    <scope>NUCLEOTIDE SEQUENCE [LARGE SCALE GENOMIC DNA]</scope>
    <source>
        <strain evidence="1 2">A20-9</strain>
    </source>
</reference>
<dbReference type="RefSeq" id="WP_210758380.1">
    <property type="nucleotide sequence ID" value="NZ_CP060139.1"/>
</dbReference>
<proteinExistence type="predicted"/>
<organism evidence="1 2">
    <name type="scientific">Croceimicrobium hydrocarbonivorans</name>
    <dbReference type="NCBI Taxonomy" id="2761580"/>
    <lineage>
        <taxon>Bacteria</taxon>
        <taxon>Pseudomonadati</taxon>
        <taxon>Bacteroidota</taxon>
        <taxon>Flavobacteriia</taxon>
        <taxon>Flavobacteriales</taxon>
        <taxon>Owenweeksiaceae</taxon>
        <taxon>Croceimicrobium</taxon>
    </lineage>
</organism>
<evidence type="ECO:0000313" key="2">
    <source>
        <dbReference type="Proteomes" id="UP000516305"/>
    </source>
</evidence>
<dbReference type="EMBL" id="CP060139">
    <property type="protein sequence ID" value="QNR23844.1"/>
    <property type="molecule type" value="Genomic_DNA"/>
</dbReference>
<gene>
    <name evidence="1" type="ORF">H4K34_15930</name>
</gene>
<dbReference type="Proteomes" id="UP000516305">
    <property type="component" value="Chromosome"/>
</dbReference>
<protein>
    <submittedName>
        <fullName evidence="1">Uncharacterized protein</fullName>
    </submittedName>
</protein>
<evidence type="ECO:0000313" key="1">
    <source>
        <dbReference type="EMBL" id="QNR23844.1"/>
    </source>
</evidence>
<dbReference type="KEGG" id="chyd:H4K34_15930"/>
<dbReference type="AlphaFoldDB" id="A0A7H0VDP6"/>